<gene>
    <name evidence="1" type="ORF">EV671_100717</name>
</gene>
<sequence>MDWLTFISKIIEALAWPATLIALLWMVRKELPQIASSLRKLKYKDVELEFGEATKQLAAEVKEVVPQDAPKLDLKIGLATRSDAQERLTTLAGLAPRAAILEAWLLVESAAADAIQRTGLGSAPAVPGPQHLMQRLQKGGLLRPRQLGIFEKLRRLRNEAVHSADANFAQGAVLSYIESAVTMAAYLEELGD</sequence>
<evidence type="ECO:0008006" key="3">
    <source>
        <dbReference type="Google" id="ProtNLM"/>
    </source>
</evidence>
<organism evidence="1 2">
    <name type="scientific">Roseateles saccharophilus</name>
    <name type="common">Pseudomonas saccharophila</name>
    <dbReference type="NCBI Taxonomy" id="304"/>
    <lineage>
        <taxon>Bacteria</taxon>
        <taxon>Pseudomonadati</taxon>
        <taxon>Pseudomonadota</taxon>
        <taxon>Betaproteobacteria</taxon>
        <taxon>Burkholderiales</taxon>
        <taxon>Sphaerotilaceae</taxon>
        <taxon>Roseateles</taxon>
    </lineage>
</organism>
<dbReference type="AlphaFoldDB" id="A0A4R3VBD6"/>
<evidence type="ECO:0000313" key="2">
    <source>
        <dbReference type="Proteomes" id="UP000295110"/>
    </source>
</evidence>
<comment type="caution">
    <text evidence="1">The sequence shown here is derived from an EMBL/GenBank/DDBJ whole genome shotgun (WGS) entry which is preliminary data.</text>
</comment>
<dbReference type="EMBL" id="SMBU01000007">
    <property type="protein sequence ID" value="TCV00888.1"/>
    <property type="molecule type" value="Genomic_DNA"/>
</dbReference>
<dbReference type="RefSeq" id="WP_132570742.1">
    <property type="nucleotide sequence ID" value="NZ_CBCSGL010000043.1"/>
</dbReference>
<protein>
    <recommendedName>
        <fullName evidence="3">DUF4145 domain-containing protein</fullName>
    </recommendedName>
</protein>
<accession>A0A4R3VBD6</accession>
<keyword evidence="2" id="KW-1185">Reference proteome</keyword>
<reference evidence="1 2" key="1">
    <citation type="submission" date="2019-03" db="EMBL/GenBank/DDBJ databases">
        <title>Genomic Encyclopedia of Type Strains, Phase IV (KMG-IV): sequencing the most valuable type-strain genomes for metagenomic binning, comparative biology and taxonomic classification.</title>
        <authorList>
            <person name="Goeker M."/>
        </authorList>
    </citation>
    <scope>NUCLEOTIDE SEQUENCE [LARGE SCALE GENOMIC DNA]</scope>
    <source>
        <strain evidence="1 2">DSM 654</strain>
    </source>
</reference>
<evidence type="ECO:0000313" key="1">
    <source>
        <dbReference type="EMBL" id="TCV00888.1"/>
    </source>
</evidence>
<name>A0A4R3VBD6_ROSSA</name>
<proteinExistence type="predicted"/>
<dbReference type="OrthoDB" id="7840545at2"/>
<dbReference type="Proteomes" id="UP000295110">
    <property type="component" value="Unassembled WGS sequence"/>
</dbReference>